<dbReference type="SMART" id="SM00248">
    <property type="entry name" value="ANK"/>
    <property type="match status" value="7"/>
</dbReference>
<accession>T1HC89</accession>
<dbReference type="eggNOG" id="KOG4177">
    <property type="taxonomic scope" value="Eukaryota"/>
</dbReference>
<keyword evidence="4" id="KW-1185">Reference proteome</keyword>
<name>T1HC89_RHOPR</name>
<dbReference type="Pfam" id="PF12796">
    <property type="entry name" value="Ank_2"/>
    <property type="match status" value="2"/>
</dbReference>
<dbReference type="OMA" id="AHWASFK"/>
<reference evidence="3" key="1">
    <citation type="submission" date="2015-05" db="UniProtKB">
        <authorList>
            <consortium name="EnsemblMetazoa"/>
        </authorList>
    </citation>
    <scope>IDENTIFICATION</scope>
</reference>
<dbReference type="Gene3D" id="1.25.40.20">
    <property type="entry name" value="Ankyrin repeat-containing domain"/>
    <property type="match status" value="3"/>
</dbReference>
<protein>
    <submittedName>
        <fullName evidence="3">ANK_REP_REGION domain-containing protein</fullName>
    </submittedName>
</protein>
<evidence type="ECO:0000256" key="2">
    <source>
        <dbReference type="ARBA" id="ARBA00023043"/>
    </source>
</evidence>
<dbReference type="PANTHER" id="PTHR24189">
    <property type="entry name" value="MYOTROPHIN"/>
    <property type="match status" value="1"/>
</dbReference>
<dbReference type="PROSITE" id="PS50088">
    <property type="entry name" value="ANK_REPEAT"/>
    <property type="match status" value="6"/>
</dbReference>
<dbReference type="InParanoid" id="T1HC89"/>
<keyword evidence="1" id="KW-0677">Repeat</keyword>
<dbReference type="InterPro" id="IPR011029">
    <property type="entry name" value="DEATH-like_dom_sf"/>
</dbReference>
<evidence type="ECO:0000256" key="1">
    <source>
        <dbReference type="ARBA" id="ARBA00022737"/>
    </source>
</evidence>
<organism evidence="3 4">
    <name type="scientific">Rhodnius prolixus</name>
    <name type="common">Triatomid bug</name>
    <dbReference type="NCBI Taxonomy" id="13249"/>
    <lineage>
        <taxon>Eukaryota</taxon>
        <taxon>Metazoa</taxon>
        <taxon>Ecdysozoa</taxon>
        <taxon>Arthropoda</taxon>
        <taxon>Hexapoda</taxon>
        <taxon>Insecta</taxon>
        <taxon>Pterygota</taxon>
        <taxon>Neoptera</taxon>
        <taxon>Paraneoptera</taxon>
        <taxon>Hemiptera</taxon>
        <taxon>Heteroptera</taxon>
        <taxon>Panheteroptera</taxon>
        <taxon>Cimicomorpha</taxon>
        <taxon>Reduviidae</taxon>
        <taxon>Triatominae</taxon>
        <taxon>Rhodnius</taxon>
    </lineage>
</organism>
<evidence type="ECO:0000313" key="3">
    <source>
        <dbReference type="EnsemblMetazoa" id="RPRC001653-PA"/>
    </source>
</evidence>
<dbReference type="PRINTS" id="PR01415">
    <property type="entry name" value="ANKYRIN"/>
</dbReference>
<dbReference type="InterPro" id="IPR050745">
    <property type="entry name" value="Multifunctional_regulatory"/>
</dbReference>
<proteinExistence type="predicted"/>
<dbReference type="VEuPathDB" id="VectorBase:RPRC001653"/>
<dbReference type="Gene3D" id="1.10.533.10">
    <property type="entry name" value="Death Domain, Fas"/>
    <property type="match status" value="1"/>
</dbReference>
<evidence type="ECO:0000313" key="4">
    <source>
        <dbReference type="Proteomes" id="UP000015103"/>
    </source>
</evidence>
<dbReference type="SUPFAM" id="SSF48403">
    <property type="entry name" value="Ankyrin repeat"/>
    <property type="match status" value="1"/>
</dbReference>
<keyword evidence="2" id="KW-0040">ANK repeat</keyword>
<sequence>MCAARNNRADVVDFLVDTLENIKLEAIDYEGQTSLHHAAQAGHYQIVQKLLKLGANPNATNNQGRTPLHLACEKGHEEVVELLIEHQSFLETKDNDGNTPLHIVVENRYTQLSHILLQGGCNADVDNNKGLTSLHIASSLGCRGIIEALLQYGSDIDRPTKAGNTPLHLACEANDVDTVELLISKGADLNALNERSQSSMHIAAEYGYSDICKLLLAAGANIEQKEQGGRTPLYIAARGSFTAIVDMIIKTARLDYPEPELLNSNQQSVNSTHRKLILNQDLQSNKVVISETLKEVLWKLAHRQLGPEQWKELAKHWAFTSPSSYKEHAFRMLTIWAEGLGPDVNALKILHESLIAINQKNIADSVKKKLNAEKEEMTETKRKCCKACNVI</sequence>
<dbReference type="HOGENOM" id="CLU_000134_51_0_1"/>
<dbReference type="AlphaFoldDB" id="T1HC89"/>
<dbReference type="EMBL" id="ACPB03003571">
    <property type="status" value="NOT_ANNOTATED_CDS"/>
    <property type="molecule type" value="Genomic_DNA"/>
</dbReference>
<dbReference type="InterPro" id="IPR002110">
    <property type="entry name" value="Ankyrin_rpt"/>
</dbReference>
<dbReference type="InterPro" id="IPR036770">
    <property type="entry name" value="Ankyrin_rpt-contain_sf"/>
</dbReference>
<dbReference type="Proteomes" id="UP000015103">
    <property type="component" value="Unassembled WGS sequence"/>
</dbReference>
<dbReference type="PANTHER" id="PTHR24189:SF50">
    <property type="entry name" value="ANKYRIN REPEAT AND SOCS BOX PROTEIN 2"/>
    <property type="match status" value="1"/>
</dbReference>
<dbReference type="EnsemblMetazoa" id="RPRC001653-RA">
    <property type="protein sequence ID" value="RPRC001653-PA"/>
    <property type="gene ID" value="RPRC001653"/>
</dbReference>
<dbReference type="PROSITE" id="PS50297">
    <property type="entry name" value="ANK_REP_REGION"/>
    <property type="match status" value="6"/>
</dbReference>
<dbReference type="STRING" id="13249.T1HC89"/>
<dbReference type="SUPFAM" id="SSF47986">
    <property type="entry name" value="DEATH domain"/>
    <property type="match status" value="1"/>
</dbReference>